<dbReference type="SUPFAM" id="SSF56059">
    <property type="entry name" value="Glutathione synthetase ATP-binding domain-like"/>
    <property type="match status" value="1"/>
</dbReference>
<dbReference type="AlphaFoldDB" id="A0ABD3G5D2"/>
<evidence type="ECO:0000313" key="1">
    <source>
        <dbReference type="EMBL" id="KAL3674370.1"/>
    </source>
</evidence>
<evidence type="ECO:0000313" key="2">
    <source>
        <dbReference type="Proteomes" id="UP001632037"/>
    </source>
</evidence>
<dbReference type="PANTHER" id="PTHR22931:SF9">
    <property type="entry name" value="PYRUVATE, PHOSPHATE DIKINASE 1, CHLOROPLASTIC"/>
    <property type="match status" value="1"/>
</dbReference>
<protein>
    <submittedName>
        <fullName evidence="1">Uncharacterized protein</fullName>
    </submittedName>
</protein>
<dbReference type="InterPro" id="IPR010121">
    <property type="entry name" value="Pyruvate_phosphate_dikinase"/>
</dbReference>
<gene>
    <name evidence="1" type="ORF">V7S43_000326</name>
</gene>
<sequence>MKVYEWRGQSSPSDLWEHCPRSRHEHRGRVPYAKHPSSTVSFIGTKGATVSMQTRVYGNINVDSLTGVLVTLNPANGESNLYGEALLNTQCKDVVAGIRTPSRSWQRMPAVYKQLDETVHTLDTRFLHPTVHAANA</sequence>
<reference evidence="1 2" key="1">
    <citation type="submission" date="2024-09" db="EMBL/GenBank/DDBJ databases">
        <title>Genome sequencing and assembly of Phytophthora oleae, isolate VK10A, causative agent of rot of olive drupes.</title>
        <authorList>
            <person name="Conti Taguali S."/>
            <person name="Riolo M."/>
            <person name="La Spada F."/>
            <person name="Cacciola S.O."/>
            <person name="Dionisio G."/>
        </authorList>
    </citation>
    <scope>NUCLEOTIDE SEQUENCE [LARGE SCALE GENOMIC DNA]</scope>
    <source>
        <strain evidence="1 2">VK10A</strain>
    </source>
</reference>
<keyword evidence="2" id="KW-1185">Reference proteome</keyword>
<dbReference type="EMBL" id="JBIMZQ010000001">
    <property type="protein sequence ID" value="KAL3674370.1"/>
    <property type="molecule type" value="Genomic_DNA"/>
</dbReference>
<dbReference type="PANTHER" id="PTHR22931">
    <property type="entry name" value="PHOSPHOENOLPYRUVATE DIKINASE-RELATED"/>
    <property type="match status" value="1"/>
</dbReference>
<dbReference type="Gene3D" id="3.30.470.20">
    <property type="entry name" value="ATP-grasp fold, B domain"/>
    <property type="match status" value="1"/>
</dbReference>
<organism evidence="1 2">
    <name type="scientific">Phytophthora oleae</name>
    <dbReference type="NCBI Taxonomy" id="2107226"/>
    <lineage>
        <taxon>Eukaryota</taxon>
        <taxon>Sar</taxon>
        <taxon>Stramenopiles</taxon>
        <taxon>Oomycota</taxon>
        <taxon>Peronosporomycetes</taxon>
        <taxon>Peronosporales</taxon>
        <taxon>Peronosporaceae</taxon>
        <taxon>Phytophthora</taxon>
    </lineage>
</organism>
<proteinExistence type="predicted"/>
<accession>A0ABD3G5D2</accession>
<name>A0ABD3G5D2_9STRA</name>
<dbReference type="Proteomes" id="UP001632037">
    <property type="component" value="Unassembled WGS sequence"/>
</dbReference>
<comment type="caution">
    <text evidence="1">The sequence shown here is derived from an EMBL/GenBank/DDBJ whole genome shotgun (WGS) entry which is preliminary data.</text>
</comment>